<reference evidence="2 3" key="1">
    <citation type="submission" date="2023-09" db="EMBL/GenBank/DDBJ databases">
        <authorList>
            <person name="Wang M."/>
        </authorList>
    </citation>
    <scope>NUCLEOTIDE SEQUENCE [LARGE SCALE GENOMIC DNA]</scope>
    <source>
        <strain evidence="2">GT-2023</strain>
        <tissue evidence="2">Liver</tissue>
    </source>
</reference>
<feature type="region of interest" description="Disordered" evidence="1">
    <location>
        <begin position="71"/>
        <end position="98"/>
    </location>
</feature>
<evidence type="ECO:0000313" key="3">
    <source>
        <dbReference type="Proteomes" id="UP001558613"/>
    </source>
</evidence>
<keyword evidence="3" id="KW-1185">Reference proteome</keyword>
<protein>
    <submittedName>
        <fullName evidence="2">Uncharacterized protein</fullName>
    </submittedName>
</protein>
<evidence type="ECO:0000256" key="1">
    <source>
        <dbReference type="SAM" id="MobiDB-lite"/>
    </source>
</evidence>
<comment type="caution">
    <text evidence="2">The sequence shown here is derived from an EMBL/GenBank/DDBJ whole genome shotgun (WGS) entry which is preliminary data.</text>
</comment>
<dbReference type="EMBL" id="JAYMGO010000014">
    <property type="protein sequence ID" value="KAL1261535.1"/>
    <property type="molecule type" value="Genomic_DNA"/>
</dbReference>
<gene>
    <name evidence="2" type="ORF">QQF64_006800</name>
</gene>
<organism evidence="2 3">
    <name type="scientific">Cirrhinus molitorella</name>
    <name type="common">mud carp</name>
    <dbReference type="NCBI Taxonomy" id="172907"/>
    <lineage>
        <taxon>Eukaryota</taxon>
        <taxon>Metazoa</taxon>
        <taxon>Chordata</taxon>
        <taxon>Craniata</taxon>
        <taxon>Vertebrata</taxon>
        <taxon>Euteleostomi</taxon>
        <taxon>Actinopterygii</taxon>
        <taxon>Neopterygii</taxon>
        <taxon>Teleostei</taxon>
        <taxon>Ostariophysi</taxon>
        <taxon>Cypriniformes</taxon>
        <taxon>Cyprinidae</taxon>
        <taxon>Labeoninae</taxon>
        <taxon>Labeonini</taxon>
        <taxon>Cirrhinus</taxon>
    </lineage>
</organism>
<name>A0ABR3MA99_9TELE</name>
<feature type="compositionally biased region" description="Basic and acidic residues" evidence="1">
    <location>
        <begin position="30"/>
        <end position="43"/>
    </location>
</feature>
<sequence>MPAGSKLSPQNNIREREHGRESEGTSEQTGSERKAEEQTRSRSRLVSRELKAIFFFLKVVTDDYFRTWNPNKAQDQESESNPRSELKPKSHSQAKSRTTDVARATVSLTVIGPLCWRAEEPVWPLALHLIKPRGSKRLESVRERTLSFLPVMTALTASHSLLKRLHIESVRRLKDA</sequence>
<feature type="compositionally biased region" description="Basic and acidic residues" evidence="1">
    <location>
        <begin position="13"/>
        <end position="23"/>
    </location>
</feature>
<proteinExistence type="predicted"/>
<evidence type="ECO:0000313" key="2">
    <source>
        <dbReference type="EMBL" id="KAL1261535.1"/>
    </source>
</evidence>
<feature type="region of interest" description="Disordered" evidence="1">
    <location>
        <begin position="1"/>
        <end position="43"/>
    </location>
</feature>
<accession>A0ABR3MA99</accession>
<dbReference type="Proteomes" id="UP001558613">
    <property type="component" value="Unassembled WGS sequence"/>
</dbReference>